<accession>A0A7R8X973</accession>
<evidence type="ECO:0000256" key="1">
    <source>
        <dbReference type="SAM" id="MobiDB-lite"/>
    </source>
</evidence>
<evidence type="ECO:0000313" key="3">
    <source>
        <dbReference type="Proteomes" id="UP000677054"/>
    </source>
</evidence>
<gene>
    <name evidence="2" type="ORF">DSTB1V02_LOCUS5484</name>
</gene>
<feature type="compositionally biased region" description="Pro residues" evidence="1">
    <location>
        <begin position="45"/>
        <end position="56"/>
    </location>
</feature>
<keyword evidence="3" id="KW-1185">Reference proteome</keyword>
<organism evidence="2">
    <name type="scientific">Darwinula stevensoni</name>
    <dbReference type="NCBI Taxonomy" id="69355"/>
    <lineage>
        <taxon>Eukaryota</taxon>
        <taxon>Metazoa</taxon>
        <taxon>Ecdysozoa</taxon>
        <taxon>Arthropoda</taxon>
        <taxon>Crustacea</taxon>
        <taxon>Oligostraca</taxon>
        <taxon>Ostracoda</taxon>
        <taxon>Podocopa</taxon>
        <taxon>Podocopida</taxon>
        <taxon>Darwinulocopina</taxon>
        <taxon>Darwinuloidea</taxon>
        <taxon>Darwinulidae</taxon>
        <taxon>Darwinula</taxon>
    </lineage>
</organism>
<protein>
    <submittedName>
        <fullName evidence="2">Uncharacterized protein</fullName>
    </submittedName>
</protein>
<dbReference type="AlphaFoldDB" id="A0A7R8X973"/>
<dbReference type="EMBL" id="CAJPEV010000902">
    <property type="protein sequence ID" value="CAG0889407.1"/>
    <property type="molecule type" value="Genomic_DNA"/>
</dbReference>
<evidence type="ECO:0000313" key="2">
    <source>
        <dbReference type="EMBL" id="CAD7245613.1"/>
    </source>
</evidence>
<dbReference type="Proteomes" id="UP000677054">
    <property type="component" value="Unassembled WGS sequence"/>
</dbReference>
<reference evidence="2" key="1">
    <citation type="submission" date="2020-11" db="EMBL/GenBank/DDBJ databases">
        <authorList>
            <person name="Tran Van P."/>
        </authorList>
    </citation>
    <scope>NUCLEOTIDE SEQUENCE</scope>
</reference>
<proteinExistence type="predicted"/>
<sequence>MQLKLKKILVRHTCLKSKSVTNLAEASADPPIDGTPPQVTAASLPLPPVDIPPPAPAADTEEAGAAGGPSDPLERYPANIPIPPEES</sequence>
<name>A0A7R8X973_9CRUS</name>
<dbReference type="EMBL" id="LR900419">
    <property type="protein sequence ID" value="CAD7245613.1"/>
    <property type="molecule type" value="Genomic_DNA"/>
</dbReference>
<feature type="region of interest" description="Disordered" evidence="1">
    <location>
        <begin position="22"/>
        <end position="87"/>
    </location>
</feature>